<comment type="caution">
    <text evidence="5">The sequence shown here is derived from an EMBL/GenBank/DDBJ whole genome shotgun (WGS) entry which is preliminary data.</text>
</comment>
<keyword evidence="3" id="KW-0732">Signal</keyword>
<evidence type="ECO:0000256" key="1">
    <source>
        <dbReference type="ARBA" id="ARBA00010333"/>
    </source>
</evidence>
<keyword evidence="6" id="KW-1185">Reference proteome</keyword>
<evidence type="ECO:0000256" key="3">
    <source>
        <dbReference type="ARBA" id="ARBA00022729"/>
    </source>
</evidence>
<dbReference type="Pfam" id="PF00497">
    <property type="entry name" value="SBP_bac_3"/>
    <property type="match status" value="1"/>
</dbReference>
<comment type="similarity">
    <text evidence="1">Belongs to the bacterial solute-binding protein 3 family.</text>
</comment>
<gene>
    <name evidence="5" type="ORF">M976_02911</name>
</gene>
<dbReference type="PANTHER" id="PTHR30085:SF2">
    <property type="entry name" value="GLUTAMATE_ASPARTATE IMPORT SOLUTE-BINDING PROTEIN"/>
    <property type="match status" value="1"/>
</dbReference>
<protein>
    <submittedName>
        <fullName evidence="5">Periplasmic binding component of a glutamate/aspartate transporter</fullName>
    </submittedName>
</protein>
<organism evidence="5 6">
    <name type="scientific">Buttiauxella ferragutiae ATCC 51602</name>
    <dbReference type="NCBI Taxonomy" id="1354252"/>
    <lineage>
        <taxon>Bacteria</taxon>
        <taxon>Pseudomonadati</taxon>
        <taxon>Pseudomonadota</taxon>
        <taxon>Gammaproteobacteria</taxon>
        <taxon>Enterobacterales</taxon>
        <taxon>Enterobacteriaceae</taxon>
        <taxon>Buttiauxella</taxon>
    </lineage>
</organism>
<name>A0ABX2W5P2_9ENTR</name>
<proteinExistence type="inferred from homology"/>
<accession>A0ABX2W5P2</accession>
<dbReference type="PANTHER" id="PTHR30085">
    <property type="entry name" value="AMINO ACID ABC TRANSPORTER PERMEASE"/>
    <property type="match status" value="1"/>
</dbReference>
<sequence>MFSYLTNCKSTGIFLLTTMMLFCGNVFADPVLNKILSTHSITLAWVDNTRPIAWQLNNKPSGMVIDICLDVVQSIEKRYNTKLDVKWIKIPAAARFEVISHNQADVLCAVAANSGQRHKIVKFSIPWFYTKMNILTKKSEQVLNEELLSGHTVGVISGGTAALELAKMNENYNYSISVKLVRDFNDGFDLLADGHISAFITDDVIIRGKLAEMPNKEDYQINASGFGNTLEYGLAVDKNADKMEEIINTNIKTMFATKRFDELYNKWFMSPLTSPDDIVQLPMSQQLINDKLRYQLR</sequence>
<dbReference type="InterPro" id="IPR001638">
    <property type="entry name" value="Solute-binding_3/MltF_N"/>
</dbReference>
<evidence type="ECO:0000313" key="5">
    <source>
        <dbReference type="EMBL" id="OAT26193.1"/>
    </source>
</evidence>
<dbReference type="Gene3D" id="3.40.190.10">
    <property type="entry name" value="Periplasmic binding protein-like II"/>
    <property type="match status" value="2"/>
</dbReference>
<evidence type="ECO:0000259" key="4">
    <source>
        <dbReference type="SMART" id="SM00062"/>
    </source>
</evidence>
<keyword evidence="2" id="KW-0813">Transport</keyword>
<reference evidence="5 6" key="1">
    <citation type="submission" date="2016-04" db="EMBL/GenBank/DDBJ databases">
        <title>ATOL: Assembling a taxonomically balanced genome-scale reconstruction of the evolutionary history of the Enterobacteriaceae.</title>
        <authorList>
            <person name="Plunkett G.III."/>
            <person name="Neeno-Eckwall E.C."/>
            <person name="Glasner J.D."/>
            <person name="Perna N.T."/>
        </authorList>
    </citation>
    <scope>NUCLEOTIDE SEQUENCE [LARGE SCALE GENOMIC DNA]</scope>
    <source>
        <strain evidence="5 6">ATCC 51602</strain>
    </source>
</reference>
<evidence type="ECO:0000313" key="6">
    <source>
        <dbReference type="Proteomes" id="UP000078407"/>
    </source>
</evidence>
<feature type="domain" description="Solute-binding protein family 3/N-terminal" evidence="4">
    <location>
        <begin position="40"/>
        <end position="271"/>
    </location>
</feature>
<dbReference type="InterPro" id="IPR051455">
    <property type="entry name" value="Bact_solute-bind_prot3"/>
</dbReference>
<dbReference type="SUPFAM" id="SSF53850">
    <property type="entry name" value="Periplasmic binding protein-like II"/>
    <property type="match status" value="1"/>
</dbReference>
<dbReference type="Proteomes" id="UP000078407">
    <property type="component" value="Unassembled WGS sequence"/>
</dbReference>
<dbReference type="EMBL" id="LXEQ01000047">
    <property type="protein sequence ID" value="OAT26193.1"/>
    <property type="molecule type" value="Genomic_DNA"/>
</dbReference>
<dbReference type="SMART" id="SM00062">
    <property type="entry name" value="PBPb"/>
    <property type="match status" value="1"/>
</dbReference>
<evidence type="ECO:0000256" key="2">
    <source>
        <dbReference type="ARBA" id="ARBA00022448"/>
    </source>
</evidence>